<dbReference type="EMBL" id="AP011115">
    <property type="protein sequence ID" value="BAH54339.1"/>
    <property type="molecule type" value="Genomic_DNA"/>
</dbReference>
<dbReference type="STRING" id="632772.ROP_60920"/>
<dbReference type="PATRIC" id="fig|632772.20.peg.6361"/>
<evidence type="ECO:0000313" key="2">
    <source>
        <dbReference type="EMBL" id="BAH54339.1"/>
    </source>
</evidence>
<dbReference type="InterPro" id="IPR029058">
    <property type="entry name" value="AB_hydrolase_fold"/>
</dbReference>
<gene>
    <name evidence="2" type="ordered locus">ROP_60920</name>
</gene>
<evidence type="ECO:0000259" key="1">
    <source>
        <dbReference type="Pfam" id="PF12146"/>
    </source>
</evidence>
<keyword evidence="2" id="KW-0378">Hydrolase</keyword>
<dbReference type="KEGG" id="rop:ROP_60920"/>
<dbReference type="Proteomes" id="UP000002212">
    <property type="component" value="Chromosome"/>
</dbReference>
<evidence type="ECO:0000313" key="3">
    <source>
        <dbReference type="Proteomes" id="UP000002212"/>
    </source>
</evidence>
<dbReference type="InterPro" id="IPR022742">
    <property type="entry name" value="Hydrolase_4"/>
</dbReference>
<dbReference type="GO" id="GO:0016787">
    <property type="term" value="F:hydrolase activity"/>
    <property type="evidence" value="ECO:0007669"/>
    <property type="project" value="UniProtKB-KW"/>
</dbReference>
<sequence>MPSGGDTSRMAAMPFFDGHSGRVHYRHWSAVGGPVVQLVFLHGMGQHTGHYHRFARGLTPAGIGVWGIDQAGHGLSEGDRPGSVAELAEDAALLTRLADQHAPDVPLVLMGHSLGAAVSMELLLRGDSGFRGAILCGTPKTAAVQQTADALGSLEMPLLAVHGVDDRIAPIDPVRDWAAGIAGLELREFDDAGHDLLHEKVHAAVTAVVRDFVLDAARP</sequence>
<reference evidence="2 3" key="1">
    <citation type="submission" date="2009-03" db="EMBL/GenBank/DDBJ databases">
        <title>Comparison of the complete genome sequences of Rhodococcus erythropolis PR4 and Rhodococcus opacus B4.</title>
        <authorList>
            <person name="Takarada H."/>
            <person name="Sekine M."/>
            <person name="Hosoyama A."/>
            <person name="Yamada R."/>
            <person name="Fujisawa T."/>
            <person name="Omata S."/>
            <person name="Shimizu A."/>
            <person name="Tsukatani N."/>
            <person name="Tanikawa S."/>
            <person name="Fujita N."/>
            <person name="Harayama S."/>
        </authorList>
    </citation>
    <scope>NUCLEOTIDE SEQUENCE [LARGE SCALE GENOMIC DNA]</scope>
    <source>
        <strain evidence="2 3">B4</strain>
    </source>
</reference>
<feature type="domain" description="Serine aminopeptidase S33" evidence="1">
    <location>
        <begin position="37"/>
        <end position="138"/>
    </location>
</feature>
<protein>
    <submittedName>
        <fullName evidence="2">Putative hydrolase</fullName>
    </submittedName>
</protein>
<accession>C1AZR8</accession>
<proteinExistence type="predicted"/>
<name>C1AZR8_RHOOB</name>
<dbReference type="InterPro" id="IPR051044">
    <property type="entry name" value="MAG_DAG_Lipase"/>
</dbReference>
<dbReference type="Pfam" id="PF12146">
    <property type="entry name" value="Hydrolase_4"/>
    <property type="match status" value="1"/>
</dbReference>
<dbReference type="Gene3D" id="3.40.50.1820">
    <property type="entry name" value="alpha/beta hydrolase"/>
    <property type="match status" value="2"/>
</dbReference>
<dbReference type="PANTHER" id="PTHR11614">
    <property type="entry name" value="PHOSPHOLIPASE-RELATED"/>
    <property type="match status" value="1"/>
</dbReference>
<dbReference type="HOGENOM" id="CLU_026209_7_2_11"/>
<dbReference type="AlphaFoldDB" id="C1AZR8"/>
<organism evidence="2 3">
    <name type="scientific">Rhodococcus opacus (strain B4)</name>
    <dbReference type="NCBI Taxonomy" id="632772"/>
    <lineage>
        <taxon>Bacteria</taxon>
        <taxon>Bacillati</taxon>
        <taxon>Actinomycetota</taxon>
        <taxon>Actinomycetes</taxon>
        <taxon>Mycobacteriales</taxon>
        <taxon>Nocardiaceae</taxon>
        <taxon>Rhodococcus</taxon>
    </lineage>
</organism>
<dbReference type="SUPFAM" id="SSF53474">
    <property type="entry name" value="alpha/beta-Hydrolases"/>
    <property type="match status" value="1"/>
</dbReference>